<accession>A0A8H8QLG4</accession>
<dbReference type="GO" id="GO:0031956">
    <property type="term" value="F:medium-chain fatty acid-CoA ligase activity"/>
    <property type="evidence" value="ECO:0007669"/>
    <property type="project" value="TreeGrafter"/>
</dbReference>
<dbReference type="PANTHER" id="PTHR43201:SF8">
    <property type="entry name" value="ACYL-COA SYNTHETASE FAMILY MEMBER 3"/>
    <property type="match status" value="1"/>
</dbReference>
<dbReference type="InterPro" id="IPR042099">
    <property type="entry name" value="ANL_N_sf"/>
</dbReference>
<dbReference type="AlphaFoldDB" id="A0A8H8QLG4"/>
<protein>
    <submittedName>
        <fullName evidence="4">Related to alpha-aminoadipate reductase</fullName>
    </submittedName>
</protein>
<organism evidence="4 5">
    <name type="scientific">Ustilago bromivora</name>
    <dbReference type="NCBI Taxonomy" id="307758"/>
    <lineage>
        <taxon>Eukaryota</taxon>
        <taxon>Fungi</taxon>
        <taxon>Dikarya</taxon>
        <taxon>Basidiomycota</taxon>
        <taxon>Ustilaginomycotina</taxon>
        <taxon>Ustilaginomycetes</taxon>
        <taxon>Ustilaginales</taxon>
        <taxon>Ustilaginaceae</taxon>
        <taxon>Ustilago</taxon>
    </lineage>
</organism>
<comment type="caution">
    <text evidence="4">The sequence shown here is derived from an EMBL/GenBank/DDBJ whole genome shotgun (WGS) entry which is preliminary data.</text>
</comment>
<dbReference type="Proteomes" id="UP000658997">
    <property type="component" value="Unassembled WGS sequence"/>
</dbReference>
<feature type="region of interest" description="Disordered" evidence="2">
    <location>
        <begin position="164"/>
        <end position="200"/>
    </location>
</feature>
<feature type="domain" description="AMP-dependent synthetase/ligase" evidence="3">
    <location>
        <begin position="30"/>
        <end position="210"/>
    </location>
</feature>
<proteinExistence type="inferred from homology"/>
<dbReference type="SUPFAM" id="SSF56801">
    <property type="entry name" value="Acetyl-CoA synthetase-like"/>
    <property type="match status" value="1"/>
</dbReference>
<sequence length="535" mass="59296">MTISPAQGSANLLAPFAGRWSSYDEPCISYVKSTDPFEWQHVTGALLDRCIRATTAYYADHIGVRRKDQPCRQIGVFSDSSFDLSATEMALIRLGYGVVLISPNNSVPAVVHLLKSTNSTVLVYGKGKEGAAKQACQLLQAEMEVMKEDVVLVEVNRVEEAIASHQLPAPTKERDPYQSEVPYEQQAQEPSFTLHSSGSTGLPKPYTYSKAARHSTAEIIYAVPFTFKMLSEDEESLDVLRSVKVCCYSGAPCPVEVGDMLVANGVNLVAFLGATETGQIMNSIRDFSTDKGWNIMRPSERCAPYLKFENVGTTDEGPYEMVCMKGWKALSKVNRPDGSYASGDHYSIVRNKDGSIRGYVYLGRGDDTLVHLNGEKTNPVPMEQSITSSPLLRDCLIFGAGRQCTGALIVPHEQVWQPYAGFPEEERQRELKKQIEPLLREVNAQCPSHSRLVSEMIQFLSPEKRFPMADKGSVKRAPANSMFAGEINQLYIELDLGTSTPDEAKVSVHSKEQLRTLLKEVLERFLELKLDGKEC</sequence>
<dbReference type="Gene3D" id="3.40.50.12780">
    <property type="entry name" value="N-terminal domain of ligase-like"/>
    <property type="match status" value="1"/>
</dbReference>
<evidence type="ECO:0000313" key="5">
    <source>
        <dbReference type="Proteomes" id="UP000658997"/>
    </source>
</evidence>
<dbReference type="Gene3D" id="3.40.50.980">
    <property type="match status" value="1"/>
</dbReference>
<dbReference type="PANTHER" id="PTHR43201">
    <property type="entry name" value="ACYL-COA SYNTHETASE"/>
    <property type="match status" value="1"/>
</dbReference>
<keyword evidence="5" id="KW-1185">Reference proteome</keyword>
<dbReference type="Pfam" id="PF23562">
    <property type="entry name" value="AMP-binding_C_3"/>
    <property type="match status" value="1"/>
</dbReference>
<dbReference type="Pfam" id="PF00501">
    <property type="entry name" value="AMP-binding"/>
    <property type="match status" value="1"/>
</dbReference>
<name>A0A8H8QLG4_9BASI</name>
<comment type="similarity">
    <text evidence="1">Belongs to the ATP-dependent AMP-binding enzyme family.</text>
</comment>
<dbReference type="GO" id="GO:0006631">
    <property type="term" value="P:fatty acid metabolic process"/>
    <property type="evidence" value="ECO:0007669"/>
    <property type="project" value="TreeGrafter"/>
</dbReference>
<evidence type="ECO:0000256" key="2">
    <source>
        <dbReference type="SAM" id="MobiDB-lite"/>
    </source>
</evidence>
<dbReference type="EMBL" id="ULHB01000043">
    <property type="protein sequence ID" value="SYW78631.1"/>
    <property type="molecule type" value="Genomic_DNA"/>
</dbReference>
<feature type="compositionally biased region" description="Polar residues" evidence="2">
    <location>
        <begin position="185"/>
        <end position="200"/>
    </location>
</feature>
<reference evidence="4" key="1">
    <citation type="submission" date="2018-08" db="EMBL/GenBank/DDBJ databases">
        <authorList>
            <person name="Guldener U."/>
        </authorList>
    </citation>
    <scope>NUCLEOTIDE SEQUENCE</scope>
    <source>
        <strain evidence="4">UB2</strain>
    </source>
</reference>
<evidence type="ECO:0000313" key="4">
    <source>
        <dbReference type="EMBL" id="SYW78631.1"/>
    </source>
</evidence>
<evidence type="ECO:0000256" key="1">
    <source>
        <dbReference type="ARBA" id="ARBA00006432"/>
    </source>
</evidence>
<gene>
    <name evidence="4" type="ORF">UBRO2_02662</name>
</gene>
<dbReference type="InterPro" id="IPR000873">
    <property type="entry name" value="AMP-dep_synth/lig_dom"/>
</dbReference>
<evidence type="ECO:0000259" key="3">
    <source>
        <dbReference type="Pfam" id="PF00501"/>
    </source>
</evidence>